<dbReference type="EMBL" id="CATQJA010002662">
    <property type="protein sequence ID" value="CAJ0580748.1"/>
    <property type="molecule type" value="Genomic_DNA"/>
</dbReference>
<gene>
    <name evidence="3" type="ORF">MSPICULIGERA_LOCUS18933</name>
</gene>
<sequence length="666" mass="77892">MDVDVSTRDKHIYRYEDFLSAHKAQLLSASVPERFWIPLFEKLTKEVFDAGEHFQVINDEGNYEVVATSQIDHKIGNNIFLVDHAWTFRPADARNELENIPGLLERMIKLFGMLEKKPKSDEVKDVALIDDSDTDDEVVYEDEKKARITEVADEKQIDGVLPRQVSVDAYLCQAANDDQEVNKVLRDMWLYAQTYSIRTKSQMTEGETPVWYIIDEFGSFIGHSDVPNFRLIPFYFAPTSEAFSLLFPVAAVMEGDSVRRDYVDTTVLQQHPDWRAFLLHPWQEGEFSEVLPRMEPPKDFFISGRKLDDLPSRDAQNLCVSQLEPGKKMAIYTDSPQLLNNLQKHRFSLVDDWRQADVLWLSTHFHEYRELCAENPRALVNQFPYESCLTVKDLLAAILHPEMGMPEWEWFETCFNLTTELPQFCKYFQEREQRNEDNIWIIKPWNLARGLDMHISGDLKHIIRLIESGPKIACKYITNPVLFRRPDNGAMVKFDLRFIVFVDRFRWNSAWIYKNFWIRFAINQFDLTQLDNPETHFTVFNYGDEEKVLQMKCGEFKKQFEATYPSLKWAAIEKKIHRSISTLLEVATYREPPRGIAPNKQSRAMYGVDVMLKWKDRTRSNCDVSILECNFMPDCERACAYYSDFADTVFDTLFMGHIDESKVAKL</sequence>
<feature type="domain" description="Tubulin--tyrosine ligase-like protein 12 SET-like" evidence="2">
    <location>
        <begin position="62"/>
        <end position="113"/>
    </location>
</feature>
<evidence type="ECO:0000259" key="2">
    <source>
        <dbReference type="Pfam" id="PF25556"/>
    </source>
</evidence>
<evidence type="ECO:0000256" key="1">
    <source>
        <dbReference type="ARBA" id="ARBA00006820"/>
    </source>
</evidence>
<feature type="domain" description="Tubulin--tyrosine ligase-like protein 12 SET-like" evidence="2">
    <location>
        <begin position="155"/>
        <end position="283"/>
    </location>
</feature>
<dbReference type="Pfam" id="PF03133">
    <property type="entry name" value="TTL"/>
    <property type="match status" value="1"/>
</dbReference>
<proteinExistence type="inferred from homology"/>
<keyword evidence="4" id="KW-1185">Reference proteome</keyword>
<dbReference type="InterPro" id="IPR057954">
    <property type="entry name" value="SET_TTL12"/>
</dbReference>
<dbReference type="PANTHER" id="PTHR46088">
    <property type="entry name" value="TUBULIN--TYROSINE LIGASE-LIKE PROTEIN 12"/>
    <property type="match status" value="1"/>
</dbReference>
<dbReference type="Gene3D" id="3.30.470.20">
    <property type="entry name" value="ATP-grasp fold, B domain"/>
    <property type="match status" value="1"/>
</dbReference>
<dbReference type="InterPro" id="IPR004344">
    <property type="entry name" value="TTL/TTLL_fam"/>
</dbReference>
<dbReference type="GO" id="GO:0005737">
    <property type="term" value="C:cytoplasm"/>
    <property type="evidence" value="ECO:0007669"/>
    <property type="project" value="TreeGrafter"/>
</dbReference>
<feature type="non-terminal residue" evidence="3">
    <location>
        <position position="666"/>
    </location>
</feature>
<reference evidence="3" key="1">
    <citation type="submission" date="2023-06" db="EMBL/GenBank/DDBJ databases">
        <authorList>
            <person name="Delattre M."/>
        </authorList>
    </citation>
    <scope>NUCLEOTIDE SEQUENCE</scope>
    <source>
        <strain evidence="3">AF72</strain>
    </source>
</reference>
<accession>A0AA36D6T0</accession>
<name>A0AA36D6T0_9BILA</name>
<dbReference type="Pfam" id="PF25556">
    <property type="entry name" value="SET_TTL"/>
    <property type="match status" value="2"/>
</dbReference>
<comment type="caution">
    <text evidence="3">The sequence shown here is derived from an EMBL/GenBank/DDBJ whole genome shotgun (WGS) entry which is preliminary data.</text>
</comment>
<dbReference type="Proteomes" id="UP001177023">
    <property type="component" value="Unassembled WGS sequence"/>
</dbReference>
<dbReference type="AlphaFoldDB" id="A0AA36D6T0"/>
<organism evidence="3 4">
    <name type="scientific">Mesorhabditis spiculigera</name>
    <dbReference type="NCBI Taxonomy" id="96644"/>
    <lineage>
        <taxon>Eukaryota</taxon>
        <taxon>Metazoa</taxon>
        <taxon>Ecdysozoa</taxon>
        <taxon>Nematoda</taxon>
        <taxon>Chromadorea</taxon>
        <taxon>Rhabditida</taxon>
        <taxon>Rhabditina</taxon>
        <taxon>Rhabditomorpha</taxon>
        <taxon>Rhabditoidea</taxon>
        <taxon>Rhabditidae</taxon>
        <taxon>Mesorhabditinae</taxon>
        <taxon>Mesorhabditis</taxon>
    </lineage>
</organism>
<dbReference type="GO" id="GO:0019098">
    <property type="term" value="P:reproductive behavior"/>
    <property type="evidence" value="ECO:0007669"/>
    <property type="project" value="UniProtKB-ARBA"/>
</dbReference>
<protein>
    <recommendedName>
        <fullName evidence="2">Tubulin--tyrosine ligase-like protein 12 SET-like domain-containing protein</fullName>
    </recommendedName>
</protein>
<dbReference type="InterPro" id="IPR027749">
    <property type="entry name" value="TTLL12"/>
</dbReference>
<comment type="similarity">
    <text evidence="1">Belongs to the tubulin--tyrosine ligase family.</text>
</comment>
<evidence type="ECO:0000313" key="4">
    <source>
        <dbReference type="Proteomes" id="UP001177023"/>
    </source>
</evidence>
<dbReference type="PROSITE" id="PS51221">
    <property type="entry name" value="TTL"/>
    <property type="match status" value="1"/>
</dbReference>
<dbReference type="PANTHER" id="PTHR46088:SF1">
    <property type="entry name" value="TUBULIN--TYROSINE LIGASE-LIKE PROTEIN 12"/>
    <property type="match status" value="1"/>
</dbReference>
<evidence type="ECO:0000313" key="3">
    <source>
        <dbReference type="EMBL" id="CAJ0580748.1"/>
    </source>
</evidence>